<gene>
    <name evidence="7" type="ORF">NEZAVI_LOCUS14242</name>
</gene>
<dbReference type="CDD" id="cd09071">
    <property type="entry name" value="FAR_C"/>
    <property type="match status" value="1"/>
</dbReference>
<evidence type="ECO:0000313" key="7">
    <source>
        <dbReference type="EMBL" id="CAH1406258.1"/>
    </source>
</evidence>
<keyword evidence="8" id="KW-1185">Reference proteome</keyword>
<evidence type="ECO:0000259" key="5">
    <source>
        <dbReference type="Pfam" id="PF03015"/>
    </source>
</evidence>
<dbReference type="GO" id="GO:0005777">
    <property type="term" value="C:peroxisome"/>
    <property type="evidence" value="ECO:0007669"/>
    <property type="project" value="TreeGrafter"/>
</dbReference>
<evidence type="ECO:0000313" key="8">
    <source>
        <dbReference type="Proteomes" id="UP001152798"/>
    </source>
</evidence>
<dbReference type="Pfam" id="PF03015">
    <property type="entry name" value="Sterile"/>
    <property type="match status" value="1"/>
</dbReference>
<keyword evidence="4" id="KW-0472">Membrane</keyword>
<dbReference type="GO" id="GO:0080019">
    <property type="term" value="F:alcohol-forming very long-chain fatty acyl-CoA reductase activity"/>
    <property type="evidence" value="ECO:0007669"/>
    <property type="project" value="InterPro"/>
</dbReference>
<keyword evidence="4" id="KW-0812">Transmembrane</keyword>
<keyword evidence="3 4" id="KW-0443">Lipid metabolism</keyword>
<dbReference type="GO" id="GO:0102965">
    <property type="term" value="F:alcohol-forming long-chain fatty acyl-CoA reductase activity"/>
    <property type="evidence" value="ECO:0007669"/>
    <property type="project" value="UniProtKB-EC"/>
</dbReference>
<accession>A0A9P0HNZ0</accession>
<feature type="transmembrane region" description="Helical" evidence="4">
    <location>
        <begin position="357"/>
        <end position="379"/>
    </location>
</feature>
<dbReference type="OrthoDB" id="429813at2759"/>
<comment type="similarity">
    <text evidence="1 4">Belongs to the fatty acyl-CoA reductase family.</text>
</comment>
<reference evidence="7" key="1">
    <citation type="submission" date="2022-01" db="EMBL/GenBank/DDBJ databases">
        <authorList>
            <person name="King R."/>
        </authorList>
    </citation>
    <scope>NUCLEOTIDE SEQUENCE</scope>
</reference>
<evidence type="ECO:0000256" key="4">
    <source>
        <dbReference type="RuleBase" id="RU363097"/>
    </source>
</evidence>
<dbReference type="CDD" id="cd05236">
    <property type="entry name" value="FAR-N_SDR_e"/>
    <property type="match status" value="1"/>
</dbReference>
<dbReference type="EC" id="1.2.1.84" evidence="4"/>
<evidence type="ECO:0000256" key="1">
    <source>
        <dbReference type="ARBA" id="ARBA00005928"/>
    </source>
</evidence>
<dbReference type="InterPro" id="IPR026055">
    <property type="entry name" value="FAR"/>
</dbReference>
<dbReference type="InterPro" id="IPR013120">
    <property type="entry name" value="FAR_NAD-bd"/>
</dbReference>
<keyword evidence="2 4" id="KW-0444">Lipid biosynthesis</keyword>
<dbReference type="EMBL" id="OV725082">
    <property type="protein sequence ID" value="CAH1406258.1"/>
    <property type="molecule type" value="Genomic_DNA"/>
</dbReference>
<dbReference type="Proteomes" id="UP001152798">
    <property type="component" value="Chromosome 6"/>
</dbReference>
<dbReference type="AlphaFoldDB" id="A0A9P0HNZ0"/>
<dbReference type="GO" id="GO:0035336">
    <property type="term" value="P:long-chain fatty-acyl-CoA metabolic process"/>
    <property type="evidence" value="ECO:0007669"/>
    <property type="project" value="TreeGrafter"/>
</dbReference>
<feature type="domain" description="Thioester reductase (TE)" evidence="6">
    <location>
        <begin position="22"/>
        <end position="293"/>
    </location>
</feature>
<keyword evidence="4" id="KW-1133">Transmembrane helix</keyword>
<dbReference type="InterPro" id="IPR033640">
    <property type="entry name" value="FAR_C"/>
</dbReference>
<feature type="domain" description="Fatty acyl-CoA reductase C-terminal" evidence="5">
    <location>
        <begin position="365"/>
        <end position="456"/>
    </location>
</feature>
<dbReference type="PANTHER" id="PTHR11011:SF116">
    <property type="entry name" value="FATTY ACYL-COA REDUCTASE CG5065-RELATED"/>
    <property type="match status" value="1"/>
</dbReference>
<keyword evidence="4" id="KW-0521">NADP</keyword>
<keyword evidence="4" id="KW-0560">Oxidoreductase</keyword>
<sequence>MGNSKGPPTSIPEYFAGQSIFITGGTGLMGKLLLEKILRCCPDIRTIYLLIRPKKFGTIQQRWEEIMTLPLFDILRETNRDSFSKVHLVRGDIAEENLGISQQDTEMLIENVTIIYHAAAMIQFTDNLYELLIQNTRATYQLLGIAKRMVNLQLFLYVSTAYSNMNIPCDEAEERVIPSCQDWRVILQVLEKEPTTLGSLKEMLMCGHPNSYTWSKSMSEQIVDEHKNLFPTVIIRPAIVGATYREPFQGWADILCGLSAISVPVGLGLMRVAYTRDECYQDYIPADIAISAILVATWRKYLEPRKGETDVYNVGISKQLPIKTYHLKKYSEEVTREYASQNTIWPMHFLFTTNENLYYLLFIMFQVIPAGIMDSLLYLTGHKPMLMHLTKKMSNVLRMFKRFSSNQIEFPNDNFLQLEKYVSEKDKVFSMSIEGLTELLFMRFGMRAVLKYYFKEDISEDKLNRNRRRIFWLKIFDKCLIYTFYILGCWLILRLLSSIEVVRSVSYITYKAFWGCSL</sequence>
<comment type="function">
    <text evidence="4">Catalyzes the reduction of fatty acyl-CoA to fatty alcohols.</text>
</comment>
<evidence type="ECO:0000259" key="6">
    <source>
        <dbReference type="Pfam" id="PF07993"/>
    </source>
</evidence>
<evidence type="ECO:0000256" key="2">
    <source>
        <dbReference type="ARBA" id="ARBA00022516"/>
    </source>
</evidence>
<feature type="transmembrane region" description="Helical" evidence="4">
    <location>
        <begin position="475"/>
        <end position="493"/>
    </location>
</feature>
<evidence type="ECO:0000256" key="3">
    <source>
        <dbReference type="ARBA" id="ARBA00023098"/>
    </source>
</evidence>
<proteinExistence type="inferred from homology"/>
<dbReference type="SUPFAM" id="SSF51735">
    <property type="entry name" value="NAD(P)-binding Rossmann-fold domains"/>
    <property type="match status" value="1"/>
</dbReference>
<name>A0A9P0HNZ0_NEZVI</name>
<protein>
    <recommendedName>
        <fullName evidence="4">Fatty acyl-CoA reductase</fullName>
        <ecNumber evidence="4">1.2.1.84</ecNumber>
    </recommendedName>
</protein>
<dbReference type="Pfam" id="PF07993">
    <property type="entry name" value="NAD_binding_4"/>
    <property type="match status" value="1"/>
</dbReference>
<organism evidence="7 8">
    <name type="scientific">Nezara viridula</name>
    <name type="common">Southern green stink bug</name>
    <name type="synonym">Cimex viridulus</name>
    <dbReference type="NCBI Taxonomy" id="85310"/>
    <lineage>
        <taxon>Eukaryota</taxon>
        <taxon>Metazoa</taxon>
        <taxon>Ecdysozoa</taxon>
        <taxon>Arthropoda</taxon>
        <taxon>Hexapoda</taxon>
        <taxon>Insecta</taxon>
        <taxon>Pterygota</taxon>
        <taxon>Neoptera</taxon>
        <taxon>Paraneoptera</taxon>
        <taxon>Hemiptera</taxon>
        <taxon>Heteroptera</taxon>
        <taxon>Panheteroptera</taxon>
        <taxon>Pentatomomorpha</taxon>
        <taxon>Pentatomoidea</taxon>
        <taxon>Pentatomidae</taxon>
        <taxon>Pentatominae</taxon>
        <taxon>Nezara</taxon>
    </lineage>
</organism>
<dbReference type="PANTHER" id="PTHR11011">
    <property type="entry name" value="MALE STERILITY PROTEIN 2-RELATED"/>
    <property type="match status" value="1"/>
</dbReference>
<dbReference type="Gene3D" id="3.40.50.720">
    <property type="entry name" value="NAD(P)-binding Rossmann-like Domain"/>
    <property type="match status" value="1"/>
</dbReference>
<comment type="catalytic activity">
    <reaction evidence="4">
        <text>a long-chain fatty acyl-CoA + 2 NADPH + 2 H(+) = a long-chain primary fatty alcohol + 2 NADP(+) + CoA</text>
        <dbReference type="Rhea" id="RHEA:52716"/>
        <dbReference type="ChEBI" id="CHEBI:15378"/>
        <dbReference type="ChEBI" id="CHEBI:57287"/>
        <dbReference type="ChEBI" id="CHEBI:57783"/>
        <dbReference type="ChEBI" id="CHEBI:58349"/>
        <dbReference type="ChEBI" id="CHEBI:77396"/>
        <dbReference type="ChEBI" id="CHEBI:83139"/>
        <dbReference type="EC" id="1.2.1.84"/>
    </reaction>
</comment>
<dbReference type="InterPro" id="IPR036291">
    <property type="entry name" value="NAD(P)-bd_dom_sf"/>
</dbReference>